<evidence type="ECO:0000256" key="3">
    <source>
        <dbReference type="ARBA" id="ARBA00022448"/>
    </source>
</evidence>
<dbReference type="GO" id="GO:0050897">
    <property type="term" value="F:cobalt ion binding"/>
    <property type="evidence" value="ECO:0007669"/>
    <property type="project" value="TreeGrafter"/>
</dbReference>
<evidence type="ECO:0000256" key="12">
    <source>
        <dbReference type="SAM" id="Phobius"/>
    </source>
</evidence>
<dbReference type="PANTHER" id="PTHR46494">
    <property type="entry name" value="CORA FAMILY METAL ION TRANSPORTER (EUROFUNG)"/>
    <property type="match status" value="1"/>
</dbReference>
<keyword evidence="7 12" id="KW-1133">Transmembrane helix</keyword>
<dbReference type="Proteomes" id="UP000600171">
    <property type="component" value="Unassembled WGS sequence"/>
</dbReference>
<evidence type="ECO:0000256" key="8">
    <source>
        <dbReference type="ARBA" id="ARBA00023065"/>
    </source>
</evidence>
<dbReference type="SUPFAM" id="SSF143865">
    <property type="entry name" value="CorA soluble domain-like"/>
    <property type="match status" value="1"/>
</dbReference>
<keyword evidence="4" id="KW-1003">Cell membrane</keyword>
<dbReference type="InterPro" id="IPR002523">
    <property type="entry name" value="MgTranspt_CorA/ZnTranspt_ZntB"/>
</dbReference>
<keyword evidence="14" id="KW-1185">Reference proteome</keyword>
<keyword evidence="3" id="KW-0813">Transport</keyword>
<dbReference type="SUPFAM" id="SSF144083">
    <property type="entry name" value="Magnesium transport protein CorA, transmembrane region"/>
    <property type="match status" value="1"/>
</dbReference>
<feature type="transmembrane region" description="Helical" evidence="12">
    <location>
        <begin position="179"/>
        <end position="199"/>
    </location>
</feature>
<evidence type="ECO:0000313" key="13">
    <source>
        <dbReference type="EMBL" id="GGH64319.1"/>
    </source>
</evidence>
<proteinExistence type="inferred from homology"/>
<accession>A0A917MU61</accession>
<gene>
    <name evidence="13" type="ORF">GCM10007359_16500</name>
</gene>
<dbReference type="InterPro" id="IPR045861">
    <property type="entry name" value="CorA_cytoplasmic_dom"/>
</dbReference>
<dbReference type="EMBL" id="BMDC01000003">
    <property type="protein sequence ID" value="GGH64319.1"/>
    <property type="molecule type" value="Genomic_DNA"/>
</dbReference>
<organism evidence="13 14">
    <name type="scientific">Rothia aerolata</name>
    <dbReference type="NCBI Taxonomy" id="1812262"/>
    <lineage>
        <taxon>Bacteria</taxon>
        <taxon>Bacillati</taxon>
        <taxon>Actinomycetota</taxon>
        <taxon>Actinomycetes</taxon>
        <taxon>Micrococcales</taxon>
        <taxon>Micrococcaceae</taxon>
        <taxon>Rothia</taxon>
    </lineage>
</organism>
<evidence type="ECO:0000256" key="6">
    <source>
        <dbReference type="ARBA" id="ARBA00022842"/>
    </source>
</evidence>
<keyword evidence="9 12" id="KW-0472">Membrane</keyword>
<evidence type="ECO:0000256" key="9">
    <source>
        <dbReference type="ARBA" id="ARBA00023136"/>
    </source>
</evidence>
<feature type="transmembrane region" description="Helical" evidence="12">
    <location>
        <begin position="148"/>
        <end position="167"/>
    </location>
</feature>
<keyword evidence="5 12" id="KW-0812">Transmembrane</keyword>
<dbReference type="FunFam" id="1.20.58.340:FF:000004">
    <property type="entry name" value="Magnesium transport protein CorA"/>
    <property type="match status" value="1"/>
</dbReference>
<dbReference type="Gene3D" id="1.20.58.340">
    <property type="entry name" value="Magnesium transport protein CorA, transmembrane region"/>
    <property type="match status" value="2"/>
</dbReference>
<evidence type="ECO:0000256" key="2">
    <source>
        <dbReference type="ARBA" id="ARBA00009765"/>
    </source>
</evidence>
<evidence type="ECO:0000256" key="7">
    <source>
        <dbReference type="ARBA" id="ARBA00022989"/>
    </source>
</evidence>
<dbReference type="AlphaFoldDB" id="A0A917MU61"/>
<comment type="similarity">
    <text evidence="2">Belongs to the CorA metal ion transporter (MIT) (TC 1.A.35) family.</text>
</comment>
<dbReference type="PANTHER" id="PTHR46494:SF1">
    <property type="entry name" value="CORA FAMILY METAL ION TRANSPORTER (EUROFUNG)"/>
    <property type="match status" value="1"/>
</dbReference>
<keyword evidence="8" id="KW-0406">Ion transport</keyword>
<evidence type="ECO:0000256" key="11">
    <source>
        <dbReference type="ARBA" id="ARBA00045497"/>
    </source>
</evidence>
<name>A0A917MU61_9MICC</name>
<protein>
    <recommendedName>
        <fullName evidence="15">Magnesium transport protein CorA</fullName>
    </recommendedName>
</protein>
<dbReference type="Pfam" id="PF01544">
    <property type="entry name" value="CorA"/>
    <property type="match status" value="1"/>
</dbReference>
<comment type="function">
    <text evidence="11">Mediates influx of magnesium ions. Alternates between open and closed states. Activated by low cytoplasmic Mg(2+) levels. Inactive when cytoplasmic Mg(2+) levels are high.</text>
</comment>
<comment type="catalytic activity">
    <reaction evidence="10">
        <text>Mg(2+)(in) = Mg(2+)(out)</text>
        <dbReference type="Rhea" id="RHEA:29827"/>
        <dbReference type="ChEBI" id="CHEBI:18420"/>
    </reaction>
</comment>
<evidence type="ECO:0000256" key="5">
    <source>
        <dbReference type="ARBA" id="ARBA00022692"/>
    </source>
</evidence>
<comment type="caution">
    <text evidence="13">The sequence shown here is derived from an EMBL/GenBank/DDBJ whole genome shotgun (WGS) entry which is preliminary data.</text>
</comment>
<keyword evidence="6" id="KW-0460">Magnesium</keyword>
<evidence type="ECO:0000256" key="1">
    <source>
        <dbReference type="ARBA" id="ARBA00004651"/>
    </source>
</evidence>
<evidence type="ECO:0000256" key="4">
    <source>
        <dbReference type="ARBA" id="ARBA00022475"/>
    </source>
</evidence>
<evidence type="ECO:0008006" key="15">
    <source>
        <dbReference type="Google" id="ProtNLM"/>
    </source>
</evidence>
<dbReference type="InterPro" id="IPR045863">
    <property type="entry name" value="CorA_TM1_TM2"/>
</dbReference>
<dbReference type="GO" id="GO:0015087">
    <property type="term" value="F:cobalt ion transmembrane transporter activity"/>
    <property type="evidence" value="ECO:0007669"/>
    <property type="project" value="TreeGrafter"/>
</dbReference>
<dbReference type="GO" id="GO:0000287">
    <property type="term" value="F:magnesium ion binding"/>
    <property type="evidence" value="ECO:0007669"/>
    <property type="project" value="TreeGrafter"/>
</dbReference>
<dbReference type="GO" id="GO:0005886">
    <property type="term" value="C:plasma membrane"/>
    <property type="evidence" value="ECO:0007669"/>
    <property type="project" value="UniProtKB-SubCell"/>
</dbReference>
<evidence type="ECO:0000256" key="10">
    <source>
        <dbReference type="ARBA" id="ARBA00034269"/>
    </source>
</evidence>
<evidence type="ECO:0000313" key="14">
    <source>
        <dbReference type="Proteomes" id="UP000600171"/>
    </source>
</evidence>
<comment type="subcellular location">
    <subcellularLocation>
        <location evidence="1">Cell membrane</location>
        <topology evidence="1">Multi-pass membrane protein</topology>
    </subcellularLocation>
</comment>
<dbReference type="GO" id="GO:0015095">
    <property type="term" value="F:magnesium ion transmembrane transporter activity"/>
    <property type="evidence" value="ECO:0007669"/>
    <property type="project" value="TreeGrafter"/>
</dbReference>
<sequence length="205" mass="23150">MQNMKSPWDMVHAALDAVVDGYMPVIEGLENDGDEIEDSLFTEELTDTSKVSQRTYQLLNEVADFKRAAKPLTTVLDVLMGRIRMNSHLPGGGQNEEAVEDIRRFRDVHDHALQVNERIDDLRASLQNALEVNSIIVAERQNDDMKKISGWAAILVAPTVIGSIYGMNFDNMPELHWALGYPAALLLMVVTSVFLYVLFKKKDWM</sequence>
<reference evidence="13 14" key="1">
    <citation type="journal article" date="2014" name="Int. J. Syst. Evol. Microbiol.">
        <title>Complete genome sequence of Corynebacterium casei LMG S-19264T (=DSM 44701T), isolated from a smear-ripened cheese.</title>
        <authorList>
            <consortium name="US DOE Joint Genome Institute (JGI-PGF)"/>
            <person name="Walter F."/>
            <person name="Albersmeier A."/>
            <person name="Kalinowski J."/>
            <person name="Ruckert C."/>
        </authorList>
    </citation>
    <scope>NUCLEOTIDE SEQUENCE [LARGE SCALE GENOMIC DNA]</scope>
    <source>
        <strain evidence="13 14">CCM 8669</strain>
    </source>
</reference>